<reference evidence="1 2" key="1">
    <citation type="journal article" date="2014" name="Nat. Genet.">
        <title>Genome sequence of the hot pepper provides insights into the evolution of pungency in Capsicum species.</title>
        <authorList>
            <person name="Kim S."/>
            <person name="Park M."/>
            <person name="Yeom S.I."/>
            <person name="Kim Y.M."/>
            <person name="Lee J.M."/>
            <person name="Lee H.A."/>
            <person name="Seo E."/>
            <person name="Choi J."/>
            <person name="Cheong K."/>
            <person name="Kim K.T."/>
            <person name="Jung K."/>
            <person name="Lee G.W."/>
            <person name="Oh S.K."/>
            <person name="Bae C."/>
            <person name="Kim S.B."/>
            <person name="Lee H.Y."/>
            <person name="Kim S.Y."/>
            <person name="Kim M.S."/>
            <person name="Kang B.C."/>
            <person name="Jo Y.D."/>
            <person name="Yang H.B."/>
            <person name="Jeong H.J."/>
            <person name="Kang W.H."/>
            <person name="Kwon J.K."/>
            <person name="Shin C."/>
            <person name="Lim J.Y."/>
            <person name="Park J.H."/>
            <person name="Huh J.H."/>
            <person name="Kim J.S."/>
            <person name="Kim B.D."/>
            <person name="Cohen O."/>
            <person name="Paran I."/>
            <person name="Suh M.C."/>
            <person name="Lee S.B."/>
            <person name="Kim Y.K."/>
            <person name="Shin Y."/>
            <person name="Noh S.J."/>
            <person name="Park J."/>
            <person name="Seo Y.S."/>
            <person name="Kwon S.Y."/>
            <person name="Kim H.A."/>
            <person name="Park J.M."/>
            <person name="Kim H.J."/>
            <person name="Choi S.B."/>
            <person name="Bosland P.W."/>
            <person name="Reeves G."/>
            <person name="Jo S.H."/>
            <person name="Lee B.W."/>
            <person name="Cho H.T."/>
            <person name="Choi H.S."/>
            <person name="Lee M.S."/>
            <person name="Yu Y."/>
            <person name="Do Choi Y."/>
            <person name="Park B.S."/>
            <person name="van Deynze A."/>
            <person name="Ashrafi H."/>
            <person name="Hill T."/>
            <person name="Kim W.T."/>
            <person name="Pai H.S."/>
            <person name="Ahn H.K."/>
            <person name="Yeam I."/>
            <person name="Giovannoni J.J."/>
            <person name="Rose J.K."/>
            <person name="Sorensen I."/>
            <person name="Lee S.J."/>
            <person name="Kim R.W."/>
            <person name="Choi I.Y."/>
            <person name="Choi B.S."/>
            <person name="Lim J.S."/>
            <person name="Lee Y.H."/>
            <person name="Choi D."/>
        </authorList>
    </citation>
    <scope>NUCLEOTIDE SEQUENCE [LARGE SCALE GENOMIC DNA]</scope>
    <source>
        <strain evidence="2">cv. CM334</strain>
    </source>
</reference>
<dbReference type="Proteomes" id="UP000222542">
    <property type="component" value="Unassembled WGS sequence"/>
</dbReference>
<organism evidence="1 2">
    <name type="scientific">Capsicum annuum</name>
    <name type="common">Capsicum pepper</name>
    <dbReference type="NCBI Taxonomy" id="4072"/>
    <lineage>
        <taxon>Eukaryota</taxon>
        <taxon>Viridiplantae</taxon>
        <taxon>Streptophyta</taxon>
        <taxon>Embryophyta</taxon>
        <taxon>Tracheophyta</taxon>
        <taxon>Spermatophyta</taxon>
        <taxon>Magnoliopsida</taxon>
        <taxon>eudicotyledons</taxon>
        <taxon>Gunneridae</taxon>
        <taxon>Pentapetalae</taxon>
        <taxon>asterids</taxon>
        <taxon>lamiids</taxon>
        <taxon>Solanales</taxon>
        <taxon>Solanaceae</taxon>
        <taxon>Solanoideae</taxon>
        <taxon>Capsiceae</taxon>
        <taxon>Capsicum</taxon>
    </lineage>
</organism>
<evidence type="ECO:0000313" key="1">
    <source>
        <dbReference type="EMBL" id="PHT81994.1"/>
    </source>
</evidence>
<dbReference type="Gramene" id="PHT81994">
    <property type="protein sequence ID" value="PHT81994"/>
    <property type="gene ID" value="T459_15009"/>
</dbReference>
<protein>
    <submittedName>
        <fullName evidence="1">Uncharacterized protein</fullName>
    </submittedName>
</protein>
<dbReference type="Pfam" id="PF05056">
    <property type="entry name" value="DUF674"/>
    <property type="match status" value="2"/>
</dbReference>
<name>A0A2G2ZJ94_CAPAN</name>
<dbReference type="AlphaFoldDB" id="A0A2G2ZJ94"/>
<dbReference type="EMBL" id="AYRZ02000005">
    <property type="protein sequence ID" value="PHT81994.1"/>
    <property type="molecule type" value="Genomic_DNA"/>
</dbReference>
<sequence>MERTKICLKLLVDGKAHKVVFAEAGKDFIDFIFNILTLPIGYCIGQPSTKSVFGSLGNIIPIMNSAGSNYMQLNELGNVQEIMAWIVTDNLFIAPSSAASVISVLKKCKAQVDQLQYKAIDFQISDLEQEFLQVSLKSKTVLTDLFLRQTGWRKTKNGEKCNVTLIIDTKAKKVIFAEVGKDLFCFLIRLLQLPIATVINQTKTNGVGCIGNVYRSFKNLNESYIQSNQTKDELLMATVSNSWFEALQLFHDTPNKLLDRDIGGYVKGLVEYMVTDDLSITPLSLISIMSRLNICNNAESTTKLEVKTVEFGVNEIGSSGNKNLGDNAEIQKLRQQVIEMHRAWANGLPSPRVPTDNLEYLSSLPPMSYAQFPIFVDMPQHASGSTPGQQYPTTSNVHFLTPQSKTTTYSAPPAAHAFMVPPPPEAPIFDVHPQVVPPYSTRDPVLNITGDQRYTFEPTFKLTGLYGDTHPPEFPPNTEKPVMTEEQEEMTRKLRSLELAMKNLQGLGGYKSVSYKDL</sequence>
<dbReference type="InterPro" id="IPR007750">
    <property type="entry name" value="DUF674"/>
</dbReference>
<dbReference type="PANTHER" id="PTHR33103:SF118">
    <property type="match status" value="1"/>
</dbReference>
<comment type="caution">
    <text evidence="1">The sequence shown here is derived from an EMBL/GenBank/DDBJ whole genome shotgun (WGS) entry which is preliminary data.</text>
</comment>
<keyword evidence="2" id="KW-1185">Reference proteome</keyword>
<evidence type="ECO:0000313" key="2">
    <source>
        <dbReference type="Proteomes" id="UP000222542"/>
    </source>
</evidence>
<proteinExistence type="predicted"/>
<reference evidence="1 2" key="2">
    <citation type="journal article" date="2017" name="Genome Biol.">
        <title>New reference genome sequences of hot pepper reveal the massive evolution of plant disease-resistance genes by retroduplication.</title>
        <authorList>
            <person name="Kim S."/>
            <person name="Park J."/>
            <person name="Yeom S.I."/>
            <person name="Kim Y.M."/>
            <person name="Seo E."/>
            <person name="Kim K.T."/>
            <person name="Kim M.S."/>
            <person name="Lee J.M."/>
            <person name="Cheong K."/>
            <person name="Shin H.S."/>
            <person name="Kim S.B."/>
            <person name="Han K."/>
            <person name="Lee J."/>
            <person name="Park M."/>
            <person name="Lee H.A."/>
            <person name="Lee H.Y."/>
            <person name="Lee Y."/>
            <person name="Oh S."/>
            <person name="Lee J.H."/>
            <person name="Choi E."/>
            <person name="Choi E."/>
            <person name="Lee S.E."/>
            <person name="Jeon J."/>
            <person name="Kim H."/>
            <person name="Choi G."/>
            <person name="Song H."/>
            <person name="Lee J."/>
            <person name="Lee S.C."/>
            <person name="Kwon J.K."/>
            <person name="Lee H.Y."/>
            <person name="Koo N."/>
            <person name="Hong Y."/>
            <person name="Kim R.W."/>
            <person name="Kang W.H."/>
            <person name="Huh J.H."/>
            <person name="Kang B.C."/>
            <person name="Yang T.J."/>
            <person name="Lee Y.H."/>
            <person name="Bennetzen J.L."/>
            <person name="Choi D."/>
        </authorList>
    </citation>
    <scope>NUCLEOTIDE SEQUENCE [LARGE SCALE GENOMIC DNA]</scope>
    <source>
        <strain evidence="2">cv. CM334</strain>
    </source>
</reference>
<dbReference type="PANTHER" id="PTHR33103">
    <property type="entry name" value="OS01G0153900 PROTEIN"/>
    <property type="match status" value="1"/>
</dbReference>
<accession>A0A2G2ZJ94</accession>
<gene>
    <name evidence="1" type="ORF">T459_15009</name>
</gene>